<organism evidence="4 5">
    <name type="scientific">Tegillarca granosa</name>
    <name type="common">Malaysian cockle</name>
    <name type="synonym">Anadara granosa</name>
    <dbReference type="NCBI Taxonomy" id="220873"/>
    <lineage>
        <taxon>Eukaryota</taxon>
        <taxon>Metazoa</taxon>
        <taxon>Spiralia</taxon>
        <taxon>Lophotrochozoa</taxon>
        <taxon>Mollusca</taxon>
        <taxon>Bivalvia</taxon>
        <taxon>Autobranchia</taxon>
        <taxon>Pteriomorphia</taxon>
        <taxon>Arcoida</taxon>
        <taxon>Arcoidea</taxon>
        <taxon>Arcidae</taxon>
        <taxon>Tegillarca</taxon>
    </lineage>
</organism>
<gene>
    <name evidence="4" type="ORF">KUTeg_014074</name>
</gene>
<keyword evidence="2" id="KW-0009">Actin-binding</keyword>
<dbReference type="Proteomes" id="UP001217089">
    <property type="component" value="Unassembled WGS sequence"/>
</dbReference>
<evidence type="ECO:0000313" key="4">
    <source>
        <dbReference type="EMBL" id="KAJ8309200.1"/>
    </source>
</evidence>
<accession>A0ABQ9EVJ5</accession>
<evidence type="ECO:0000256" key="1">
    <source>
        <dbReference type="ARBA" id="ARBA00006844"/>
    </source>
</evidence>
<dbReference type="SMART" id="SM00102">
    <property type="entry name" value="ADF"/>
    <property type="match status" value="1"/>
</dbReference>
<comment type="similarity">
    <text evidence="1">Belongs to the actin-binding proteins ADF family.</text>
</comment>
<comment type="caution">
    <text evidence="4">The sequence shown here is derived from an EMBL/GenBank/DDBJ whole genome shotgun (WGS) entry which is preliminary data.</text>
</comment>
<dbReference type="InterPro" id="IPR029006">
    <property type="entry name" value="ADF-H/Gelsolin-like_dom_sf"/>
</dbReference>
<evidence type="ECO:0000256" key="2">
    <source>
        <dbReference type="ARBA" id="ARBA00023203"/>
    </source>
</evidence>
<reference evidence="4 5" key="1">
    <citation type="submission" date="2022-12" db="EMBL/GenBank/DDBJ databases">
        <title>Chromosome-level genome of Tegillarca granosa.</title>
        <authorList>
            <person name="Kim J."/>
        </authorList>
    </citation>
    <scope>NUCLEOTIDE SEQUENCE [LARGE SCALE GENOMIC DNA]</scope>
    <source>
        <strain evidence="4">Teg-2019</strain>
        <tissue evidence="4">Adductor muscle</tissue>
    </source>
</reference>
<dbReference type="CDD" id="cd11286">
    <property type="entry name" value="ADF_cofilin_like"/>
    <property type="match status" value="1"/>
</dbReference>
<proteinExistence type="inferred from homology"/>
<protein>
    <recommendedName>
        <fullName evidence="3">ADF-H domain-containing protein</fullName>
    </recommendedName>
</protein>
<dbReference type="InterPro" id="IPR017904">
    <property type="entry name" value="ADF/Cofilin"/>
</dbReference>
<sequence length="150" mass="17333">MASGVTVQDSCIQKINEMKRGKNPLTALIMKLSDDNREIVVDQECGLDKTLEDIKRDYLKNDTPAYILYDSYHRQKVDSMAKRKLQLIVWCPDTCKVKQKMLIASSKDALKKKIEGVAEKDWQWCDDESAMENIKEQMDLKNQCGDQLQE</sequence>
<dbReference type="InterPro" id="IPR002108">
    <property type="entry name" value="ADF-H"/>
</dbReference>
<evidence type="ECO:0000313" key="5">
    <source>
        <dbReference type="Proteomes" id="UP001217089"/>
    </source>
</evidence>
<dbReference type="PROSITE" id="PS51263">
    <property type="entry name" value="ADF_H"/>
    <property type="match status" value="1"/>
</dbReference>
<evidence type="ECO:0000259" key="3">
    <source>
        <dbReference type="PROSITE" id="PS51263"/>
    </source>
</evidence>
<dbReference type="PANTHER" id="PTHR11913">
    <property type="entry name" value="COFILIN-RELATED"/>
    <property type="match status" value="1"/>
</dbReference>
<keyword evidence="5" id="KW-1185">Reference proteome</keyword>
<dbReference type="EMBL" id="JARBDR010000657">
    <property type="protein sequence ID" value="KAJ8309200.1"/>
    <property type="molecule type" value="Genomic_DNA"/>
</dbReference>
<dbReference type="Pfam" id="PF00241">
    <property type="entry name" value="Cofilin_ADF"/>
    <property type="match status" value="1"/>
</dbReference>
<feature type="domain" description="ADF-H" evidence="3">
    <location>
        <begin position="2"/>
        <end position="139"/>
    </location>
</feature>
<name>A0ABQ9EVJ5_TEGGR</name>
<dbReference type="SUPFAM" id="SSF55753">
    <property type="entry name" value="Actin depolymerizing proteins"/>
    <property type="match status" value="1"/>
</dbReference>
<dbReference type="Gene3D" id="3.40.20.10">
    <property type="entry name" value="Severin"/>
    <property type="match status" value="1"/>
</dbReference>